<accession>A0ABQ2D0L4</accession>
<proteinExistence type="predicted"/>
<organism evidence="3 4">
    <name type="scientific">Deinococcus roseus</name>
    <dbReference type="NCBI Taxonomy" id="392414"/>
    <lineage>
        <taxon>Bacteria</taxon>
        <taxon>Thermotogati</taxon>
        <taxon>Deinococcota</taxon>
        <taxon>Deinococci</taxon>
        <taxon>Deinococcales</taxon>
        <taxon>Deinococcaceae</taxon>
        <taxon>Deinococcus</taxon>
    </lineage>
</organism>
<comment type="caution">
    <text evidence="3">The sequence shown here is derived from an EMBL/GenBank/DDBJ whole genome shotgun (WGS) entry which is preliminary data.</text>
</comment>
<feature type="signal peptide" evidence="1">
    <location>
        <begin position="1"/>
        <end position="40"/>
    </location>
</feature>
<dbReference type="Gene3D" id="2.60.120.920">
    <property type="match status" value="1"/>
</dbReference>
<dbReference type="EMBL" id="BMOD01000008">
    <property type="protein sequence ID" value="GGJ37906.1"/>
    <property type="molecule type" value="Genomic_DNA"/>
</dbReference>
<gene>
    <name evidence="3" type="ORF">GCM10008938_24980</name>
</gene>
<evidence type="ECO:0000259" key="2">
    <source>
        <dbReference type="Pfam" id="PF07007"/>
    </source>
</evidence>
<dbReference type="Proteomes" id="UP000632222">
    <property type="component" value="Unassembled WGS sequence"/>
</dbReference>
<feature type="chain" id="PRO_5046816280" description="Lysozyme inhibitor LprI-like N-terminal domain-containing protein" evidence="1">
    <location>
        <begin position="41"/>
        <end position="296"/>
    </location>
</feature>
<dbReference type="InterPro" id="IPR043136">
    <property type="entry name" value="B30.2/SPRY_sf"/>
</dbReference>
<reference evidence="4" key="1">
    <citation type="journal article" date="2019" name="Int. J. Syst. Evol. Microbiol.">
        <title>The Global Catalogue of Microorganisms (GCM) 10K type strain sequencing project: providing services to taxonomists for standard genome sequencing and annotation.</title>
        <authorList>
            <consortium name="The Broad Institute Genomics Platform"/>
            <consortium name="The Broad Institute Genome Sequencing Center for Infectious Disease"/>
            <person name="Wu L."/>
            <person name="Ma J."/>
        </authorList>
    </citation>
    <scope>NUCLEOTIDE SEQUENCE [LARGE SCALE GENOMIC DNA]</scope>
    <source>
        <strain evidence="4">JCM 14370</strain>
    </source>
</reference>
<protein>
    <recommendedName>
        <fullName evidence="2">Lysozyme inhibitor LprI-like N-terminal domain-containing protein</fullName>
    </recommendedName>
</protein>
<feature type="domain" description="Lysozyme inhibitor LprI-like N-terminal" evidence="2">
    <location>
        <begin position="43"/>
        <end position="138"/>
    </location>
</feature>
<sequence length="296" mass="33714">MVYFTCVSENTTGSRAEVQNDSMKPLFALLAFGALGSAFAASCEASSSDAAWKTCLASELRSSDALINSEYQKLLKTLSTAQQNTLRSEQRQWLKTRDQSCKLDSKETNREKWFQKILKDPYQTVCVVRFTDARIEELKTYNPRQDLIAENYSADDYEFYSSQQYSKGKYYFEVEVNTPQIARKQEVSLYIGVASDHMQSGWTVNVRKYMTQDRKNIVGIAFDLDNGKIYTMQDGIWRDEPGGNTGLDLKLGQPYHALVSSSVSLKGLQNQKWVRINLGQEKFNYAIPKGYKAFSK</sequence>
<evidence type="ECO:0000313" key="3">
    <source>
        <dbReference type="EMBL" id="GGJ37906.1"/>
    </source>
</evidence>
<name>A0ABQ2D0L4_9DEIO</name>
<evidence type="ECO:0000256" key="1">
    <source>
        <dbReference type="SAM" id="SignalP"/>
    </source>
</evidence>
<dbReference type="InterPro" id="IPR009739">
    <property type="entry name" value="LprI-like_N"/>
</dbReference>
<keyword evidence="1" id="KW-0732">Signal</keyword>
<dbReference type="Pfam" id="PF07007">
    <property type="entry name" value="LprI"/>
    <property type="match status" value="1"/>
</dbReference>
<evidence type="ECO:0000313" key="4">
    <source>
        <dbReference type="Proteomes" id="UP000632222"/>
    </source>
</evidence>
<keyword evidence="4" id="KW-1185">Reference proteome</keyword>
<dbReference type="Gene3D" id="1.20.1270.180">
    <property type="match status" value="1"/>
</dbReference>